<evidence type="ECO:0000313" key="2">
    <source>
        <dbReference type="RefSeq" id="XP_046602592.1"/>
    </source>
</evidence>
<dbReference type="Proteomes" id="UP000829291">
    <property type="component" value="Chromosome 1"/>
</dbReference>
<gene>
    <name evidence="2" type="primary">LOC124296599</name>
</gene>
<evidence type="ECO:0000313" key="1">
    <source>
        <dbReference type="Proteomes" id="UP000829291"/>
    </source>
</evidence>
<dbReference type="GeneID" id="124296599"/>
<keyword evidence="1" id="KW-1185">Reference proteome</keyword>
<protein>
    <submittedName>
        <fullName evidence="2">Uncharacterized protein LOC124296599</fullName>
    </submittedName>
</protein>
<proteinExistence type="predicted"/>
<name>A0ABM3GQQ0_NEOLC</name>
<organism evidence="1 2">
    <name type="scientific">Neodiprion lecontei</name>
    <name type="common">Redheaded pine sawfly</name>
    <dbReference type="NCBI Taxonomy" id="441921"/>
    <lineage>
        <taxon>Eukaryota</taxon>
        <taxon>Metazoa</taxon>
        <taxon>Ecdysozoa</taxon>
        <taxon>Arthropoda</taxon>
        <taxon>Hexapoda</taxon>
        <taxon>Insecta</taxon>
        <taxon>Pterygota</taxon>
        <taxon>Neoptera</taxon>
        <taxon>Endopterygota</taxon>
        <taxon>Hymenoptera</taxon>
        <taxon>Tenthredinoidea</taxon>
        <taxon>Diprionidae</taxon>
        <taxon>Diprioninae</taxon>
        <taxon>Neodiprion</taxon>
    </lineage>
</organism>
<reference evidence="2" key="1">
    <citation type="submission" date="2025-08" db="UniProtKB">
        <authorList>
            <consortium name="RefSeq"/>
        </authorList>
    </citation>
    <scope>IDENTIFICATION</scope>
    <source>
        <tissue evidence="2">Thorax and Abdomen</tissue>
    </source>
</reference>
<accession>A0ABM3GQQ0</accession>
<sequence>MAAFNIPYKLSLKGNVAQNWKIFIQQFEIYLIAAEKDAKADKIKISLLLNFVTRLRNIRTCSNVTQESRKKLRLGSPTSATVVNALKNNFQDQNKYRLKKKHENNSSEKFKISQNASDSAKFHCRNCGTLHGVRECPAFHKICNKCKKSNHFAEICRSNVQRKVNELEFESDNEYNSLLVKEITVINPKINIYKKVEAVKAVKNNEWWETICLNQKPMKMQLDSASEINILSQNSFKQNFKAS</sequence>
<dbReference type="RefSeq" id="XP_046602592.1">
    <property type="nucleotide sequence ID" value="XM_046746636.1"/>
</dbReference>